<dbReference type="Proteomes" id="UP001500842">
    <property type="component" value="Unassembled WGS sequence"/>
</dbReference>
<accession>A0ABN2ANK7</accession>
<protein>
    <submittedName>
        <fullName evidence="1">Uncharacterized protein</fullName>
    </submittedName>
</protein>
<reference evidence="1 2" key="1">
    <citation type="journal article" date="2019" name="Int. J. Syst. Evol. Microbiol.">
        <title>The Global Catalogue of Microorganisms (GCM) 10K type strain sequencing project: providing services to taxonomists for standard genome sequencing and annotation.</title>
        <authorList>
            <consortium name="The Broad Institute Genomics Platform"/>
            <consortium name="The Broad Institute Genome Sequencing Center for Infectious Disease"/>
            <person name="Wu L."/>
            <person name="Ma J."/>
        </authorList>
    </citation>
    <scope>NUCLEOTIDE SEQUENCE [LARGE SCALE GENOMIC DNA]</scope>
    <source>
        <strain evidence="1 2">JCM 14942</strain>
    </source>
</reference>
<gene>
    <name evidence="1" type="ORF">GCM10009788_26630</name>
</gene>
<sequence length="55" mass="6395">MDAVRVSMPHYPDVVVEHLPTVGGADRIERPRDEAVRLFWQFVKEKYGIDGRREA</sequence>
<keyword evidence="2" id="KW-1185">Reference proteome</keyword>
<evidence type="ECO:0000313" key="2">
    <source>
        <dbReference type="Proteomes" id="UP001500842"/>
    </source>
</evidence>
<organism evidence="1 2">
    <name type="scientific">Nocardioides humi</name>
    <dbReference type="NCBI Taxonomy" id="449461"/>
    <lineage>
        <taxon>Bacteria</taxon>
        <taxon>Bacillati</taxon>
        <taxon>Actinomycetota</taxon>
        <taxon>Actinomycetes</taxon>
        <taxon>Propionibacteriales</taxon>
        <taxon>Nocardioidaceae</taxon>
        <taxon>Nocardioides</taxon>
    </lineage>
</organism>
<name>A0ABN2ANK7_9ACTN</name>
<proteinExistence type="predicted"/>
<comment type="caution">
    <text evidence="1">The sequence shown here is derived from an EMBL/GenBank/DDBJ whole genome shotgun (WGS) entry which is preliminary data.</text>
</comment>
<dbReference type="EMBL" id="BAAAOR010000023">
    <property type="protein sequence ID" value="GAA1521452.1"/>
    <property type="molecule type" value="Genomic_DNA"/>
</dbReference>
<evidence type="ECO:0000313" key="1">
    <source>
        <dbReference type="EMBL" id="GAA1521452.1"/>
    </source>
</evidence>